<organism evidence="1 2">
    <name type="scientific">Desulfitobacterium hafniense DP7</name>
    <dbReference type="NCBI Taxonomy" id="537010"/>
    <lineage>
        <taxon>Bacteria</taxon>
        <taxon>Bacillati</taxon>
        <taxon>Bacillota</taxon>
        <taxon>Clostridia</taxon>
        <taxon>Eubacteriales</taxon>
        <taxon>Desulfitobacteriaceae</taxon>
        <taxon>Desulfitobacterium</taxon>
    </lineage>
</organism>
<dbReference type="AlphaFoldDB" id="G9XP69"/>
<evidence type="ECO:0000313" key="2">
    <source>
        <dbReference type="Proteomes" id="UP000004416"/>
    </source>
</evidence>
<comment type="caution">
    <text evidence="1">The sequence shown here is derived from an EMBL/GenBank/DDBJ whole genome shotgun (WGS) entry which is preliminary data.</text>
</comment>
<dbReference type="EMBL" id="AFZX01000070">
    <property type="protein sequence ID" value="EHL06497.1"/>
    <property type="molecule type" value="Genomic_DNA"/>
</dbReference>
<gene>
    <name evidence="1" type="ORF">HMPREF0322_02767</name>
</gene>
<proteinExistence type="predicted"/>
<accession>G9XP69</accession>
<sequence length="39" mass="4595">MMKIVFIYIDSNILPFRAGGPAAKRLVKRRRRPCLFFLV</sequence>
<reference evidence="1 2" key="1">
    <citation type="submission" date="2011-08" db="EMBL/GenBank/DDBJ databases">
        <authorList>
            <person name="Weinstock G."/>
            <person name="Sodergren E."/>
            <person name="Clifton S."/>
            <person name="Fulton L."/>
            <person name="Fulton B."/>
            <person name="Courtney L."/>
            <person name="Fronick C."/>
            <person name="Harrison M."/>
            <person name="Strong C."/>
            <person name="Farmer C."/>
            <person name="Delahaunty K."/>
            <person name="Markovic C."/>
            <person name="Hall O."/>
            <person name="Minx P."/>
            <person name="Tomlinson C."/>
            <person name="Mitreva M."/>
            <person name="Hou S."/>
            <person name="Chen J."/>
            <person name="Wollam A."/>
            <person name="Pepin K.H."/>
            <person name="Johnson M."/>
            <person name="Bhonagiri V."/>
            <person name="Zhang X."/>
            <person name="Suruliraj S."/>
            <person name="Warren W."/>
            <person name="Chinwalla A."/>
            <person name="Mardis E.R."/>
            <person name="Wilson R.K."/>
        </authorList>
    </citation>
    <scope>NUCLEOTIDE SEQUENCE [LARGE SCALE GENOMIC DNA]</scope>
    <source>
        <strain evidence="1 2">DP7</strain>
    </source>
</reference>
<dbReference type="HOGENOM" id="CLU_3308482_0_0_9"/>
<dbReference type="Proteomes" id="UP000004416">
    <property type="component" value="Unassembled WGS sequence"/>
</dbReference>
<name>G9XP69_DESHA</name>
<protein>
    <submittedName>
        <fullName evidence="1">Uncharacterized protein</fullName>
    </submittedName>
</protein>
<evidence type="ECO:0000313" key="1">
    <source>
        <dbReference type="EMBL" id="EHL06497.1"/>
    </source>
</evidence>